<proteinExistence type="predicted"/>
<name>A0A5J4P6K1_9ZZZZ</name>
<protein>
    <recommendedName>
        <fullName evidence="1">Tc1-like transposase DDE domain-containing protein</fullName>
    </recommendedName>
</protein>
<reference evidence="2" key="1">
    <citation type="submission" date="2019-03" db="EMBL/GenBank/DDBJ databases">
        <title>Single cell metagenomics reveals metabolic interactions within the superorganism composed of flagellate Streblomastix strix and complex community of Bacteroidetes bacteria on its surface.</title>
        <authorList>
            <person name="Treitli S.C."/>
            <person name="Kolisko M."/>
            <person name="Husnik F."/>
            <person name="Keeling P."/>
            <person name="Hampl V."/>
        </authorList>
    </citation>
    <scope>NUCLEOTIDE SEQUENCE</scope>
    <source>
        <strain evidence="2">STM</strain>
    </source>
</reference>
<accession>A0A5J4P6K1</accession>
<dbReference type="AlphaFoldDB" id="A0A5J4P6K1"/>
<feature type="domain" description="Tc1-like transposase DDE" evidence="1">
    <location>
        <begin position="34"/>
        <end position="102"/>
    </location>
</feature>
<feature type="non-terminal residue" evidence="2">
    <location>
        <position position="1"/>
    </location>
</feature>
<sequence>RKRPRGVPSPQLYEYKFEKLQELEQQKSEGRISLYYADESHVCTEGYVPYGWQLPGEEVCIPSQRTARLNIFGMIDRQNHYEDFTTTESITADKVLSFLDAFSFRVSSLFPTAANALLVV</sequence>
<evidence type="ECO:0000259" key="1">
    <source>
        <dbReference type="Pfam" id="PF13358"/>
    </source>
</evidence>
<dbReference type="EMBL" id="SNRY01011333">
    <property type="protein sequence ID" value="KAA6304660.1"/>
    <property type="molecule type" value="Genomic_DNA"/>
</dbReference>
<dbReference type="Pfam" id="PF13358">
    <property type="entry name" value="DDE_3"/>
    <property type="match status" value="1"/>
</dbReference>
<gene>
    <name evidence="2" type="ORF">EZS27_043693</name>
</gene>
<organism evidence="2">
    <name type="scientific">termite gut metagenome</name>
    <dbReference type="NCBI Taxonomy" id="433724"/>
    <lineage>
        <taxon>unclassified sequences</taxon>
        <taxon>metagenomes</taxon>
        <taxon>organismal metagenomes</taxon>
    </lineage>
</organism>
<dbReference type="InterPro" id="IPR038717">
    <property type="entry name" value="Tc1-like_DDE_dom"/>
</dbReference>
<evidence type="ECO:0000313" key="2">
    <source>
        <dbReference type="EMBL" id="KAA6304660.1"/>
    </source>
</evidence>
<comment type="caution">
    <text evidence="2">The sequence shown here is derived from an EMBL/GenBank/DDBJ whole genome shotgun (WGS) entry which is preliminary data.</text>
</comment>